<keyword evidence="2" id="KW-1185">Reference proteome</keyword>
<accession>A0A7K1XW59</accession>
<organism evidence="1 2">
    <name type="scientific">Hufsiella ginkgonis</name>
    <dbReference type="NCBI Taxonomy" id="2695274"/>
    <lineage>
        <taxon>Bacteria</taxon>
        <taxon>Pseudomonadati</taxon>
        <taxon>Bacteroidota</taxon>
        <taxon>Sphingobacteriia</taxon>
        <taxon>Sphingobacteriales</taxon>
        <taxon>Sphingobacteriaceae</taxon>
        <taxon>Hufsiella</taxon>
    </lineage>
</organism>
<gene>
    <name evidence="1" type="ORF">GS398_07035</name>
</gene>
<reference evidence="1 2" key="1">
    <citation type="submission" date="2019-11" db="EMBL/GenBank/DDBJ databases">
        <title>Pedobacter sp. HMF7056 Genome sequencing and assembly.</title>
        <authorList>
            <person name="Kang H."/>
            <person name="Kim H."/>
            <person name="Joh K."/>
        </authorList>
    </citation>
    <scope>NUCLEOTIDE SEQUENCE [LARGE SCALE GENOMIC DNA]</scope>
    <source>
        <strain evidence="1 2">HMF7056</strain>
    </source>
</reference>
<dbReference type="EMBL" id="WVHS01000002">
    <property type="protein sequence ID" value="MXV15048.1"/>
    <property type="molecule type" value="Genomic_DNA"/>
</dbReference>
<evidence type="ECO:0000313" key="2">
    <source>
        <dbReference type="Proteomes" id="UP000451233"/>
    </source>
</evidence>
<name>A0A7K1XW59_9SPHI</name>
<evidence type="ECO:0000313" key="1">
    <source>
        <dbReference type="EMBL" id="MXV15048.1"/>
    </source>
</evidence>
<dbReference type="Proteomes" id="UP000451233">
    <property type="component" value="Unassembled WGS sequence"/>
</dbReference>
<dbReference type="AlphaFoldDB" id="A0A7K1XW59"/>
<dbReference type="RefSeq" id="WP_160906069.1">
    <property type="nucleotide sequence ID" value="NZ_WVHS01000002.1"/>
</dbReference>
<protein>
    <recommendedName>
        <fullName evidence="3">STAS domain-containing protein</fullName>
    </recommendedName>
</protein>
<comment type="caution">
    <text evidence="1">The sequence shown here is derived from an EMBL/GenBank/DDBJ whole genome shotgun (WGS) entry which is preliminary data.</text>
</comment>
<proteinExistence type="predicted"/>
<evidence type="ECO:0008006" key="3">
    <source>
        <dbReference type="Google" id="ProtNLM"/>
    </source>
</evidence>
<sequence length="98" mass="10848">MKITFKETSTRGTCTMYSDKNEIARISFTFCGISAIMIDQVQVSDANQGNNAISLLSLHVRKFAFENGLFVYIKCPEIQSLLETGSETIDTGMERAVA</sequence>